<comment type="caution">
    <text evidence="1">The sequence shown here is derived from an EMBL/GenBank/DDBJ whole genome shotgun (WGS) entry which is preliminary data.</text>
</comment>
<dbReference type="CDD" id="cd05560">
    <property type="entry name" value="Xcc1710_like"/>
    <property type="match status" value="1"/>
</dbReference>
<evidence type="ECO:0000313" key="2">
    <source>
        <dbReference type="Proteomes" id="UP000052052"/>
    </source>
</evidence>
<protein>
    <recommendedName>
        <fullName evidence="3">Xcc1710-like domain-containing protein</fullName>
    </recommendedName>
</protein>
<dbReference type="Proteomes" id="UP000052052">
    <property type="component" value="Unassembled WGS sequence"/>
</dbReference>
<dbReference type="PATRIC" id="fig|344882.3.peg.1413"/>
<keyword evidence="2" id="KW-1185">Reference proteome</keyword>
<reference evidence="1 2" key="1">
    <citation type="submission" date="2015-05" db="EMBL/GenBank/DDBJ databases">
        <title>Genome sequencing and analysis of members of genus Stenotrophomonas.</title>
        <authorList>
            <person name="Patil P.P."/>
            <person name="Midha S."/>
            <person name="Patil P.B."/>
        </authorList>
    </citation>
    <scope>NUCLEOTIDE SEQUENCE [LARGE SCALE GENOMIC DNA]</scope>
    <source>
        <strain evidence="1 2">DSM 21858</strain>
    </source>
</reference>
<accession>A0A0R0CQP0</accession>
<dbReference type="STRING" id="344882.ABB29_15155"/>
<dbReference type="OrthoDB" id="9800373at2"/>
<dbReference type="Gene3D" id="3.40.1230.10">
    <property type="entry name" value="MTH938-like"/>
    <property type="match status" value="1"/>
</dbReference>
<evidence type="ECO:0008006" key="3">
    <source>
        <dbReference type="Google" id="ProtNLM"/>
    </source>
</evidence>
<organism evidence="1 2">
    <name type="scientific">Pseudoxanthomonas dokdonensis</name>
    <dbReference type="NCBI Taxonomy" id="344882"/>
    <lineage>
        <taxon>Bacteria</taxon>
        <taxon>Pseudomonadati</taxon>
        <taxon>Pseudomonadota</taxon>
        <taxon>Gammaproteobacteria</taxon>
        <taxon>Lysobacterales</taxon>
        <taxon>Lysobacteraceae</taxon>
        <taxon>Pseudoxanthomonas</taxon>
    </lineage>
</organism>
<dbReference type="InterPro" id="IPR036748">
    <property type="entry name" value="MTH938-like_sf"/>
</dbReference>
<dbReference type="SUPFAM" id="SSF64076">
    <property type="entry name" value="MTH938-like"/>
    <property type="match status" value="1"/>
</dbReference>
<dbReference type="EMBL" id="LDJL01000018">
    <property type="protein sequence ID" value="KRG67876.1"/>
    <property type="molecule type" value="Genomic_DNA"/>
</dbReference>
<dbReference type="RefSeq" id="WP_057660553.1">
    <property type="nucleotide sequence ID" value="NZ_LDJL01000018.1"/>
</dbReference>
<name>A0A0R0CQP0_9GAMM</name>
<sequence length="127" mass="13674">MQLNHERPDYAYSLRAADGSHAKVNDVLLQRSFILAPNDLIAEWRPMRVADLQAADLEPLLALQPEVILLGTGQRQVFPPAAIIAAGLTRGVGIEVMTNAAAARTFNVLASEARRVVAGFLLAATDD</sequence>
<proteinExistence type="predicted"/>
<dbReference type="Pfam" id="PF04430">
    <property type="entry name" value="DUF498"/>
    <property type="match status" value="1"/>
</dbReference>
<gene>
    <name evidence="1" type="ORF">ABB29_15155</name>
</gene>
<evidence type="ECO:0000313" key="1">
    <source>
        <dbReference type="EMBL" id="KRG67876.1"/>
    </source>
</evidence>
<dbReference type="InterPro" id="IPR007523">
    <property type="entry name" value="NDUFAF3/AAMDC"/>
</dbReference>
<dbReference type="AlphaFoldDB" id="A0A0R0CQP0"/>
<dbReference type="PANTHER" id="PTHR21192:SF2">
    <property type="entry name" value="NADH DEHYDROGENASE [UBIQUINONE] 1 ALPHA SUBCOMPLEX ASSEMBLY FACTOR 3"/>
    <property type="match status" value="1"/>
</dbReference>
<dbReference type="PANTHER" id="PTHR21192">
    <property type="entry name" value="NUCLEAR PROTEIN E3-3"/>
    <property type="match status" value="1"/>
</dbReference>